<evidence type="ECO:0000313" key="2">
    <source>
        <dbReference type="Proteomes" id="UP000777438"/>
    </source>
</evidence>
<accession>A0A9P8WBP2</accession>
<name>A0A9P8WBP2_9HYPO</name>
<evidence type="ECO:0000313" key="1">
    <source>
        <dbReference type="EMBL" id="KAH6892570.1"/>
    </source>
</evidence>
<sequence length="279" mass="31629">MEPDQPFLFASISQPIPTRPRVALPVFVTKYRAAFPSLRQLPLQSSSGAAFQLPKELQRHSITILKRARGILEQYGILDNDDDEEVDILFRQVPLQPSTAKPTIFIIAKWTNGSARTWPMAVECLAMYIQTLFQTVGYEGHLDVEMIALERVNTKYLGPVLNRPDLEQAWPGLKDFVKTELLATPTTRNTLTSIALFRLGYSRDIRSNPITIYITLDHAADETQWDTVTSDIESKLRGLGWPDLVVHMEHDTIDYFVQRAKAQSDMFGLCTGHANSRRL</sequence>
<dbReference type="OrthoDB" id="5424209at2759"/>
<keyword evidence="2" id="KW-1185">Reference proteome</keyword>
<protein>
    <submittedName>
        <fullName evidence="1">Uncharacterized protein</fullName>
    </submittedName>
</protein>
<proteinExistence type="predicted"/>
<organism evidence="1 2">
    <name type="scientific">Thelonectria olida</name>
    <dbReference type="NCBI Taxonomy" id="1576542"/>
    <lineage>
        <taxon>Eukaryota</taxon>
        <taxon>Fungi</taxon>
        <taxon>Dikarya</taxon>
        <taxon>Ascomycota</taxon>
        <taxon>Pezizomycotina</taxon>
        <taxon>Sordariomycetes</taxon>
        <taxon>Hypocreomycetidae</taxon>
        <taxon>Hypocreales</taxon>
        <taxon>Nectriaceae</taxon>
        <taxon>Thelonectria</taxon>
    </lineage>
</organism>
<reference evidence="1 2" key="1">
    <citation type="journal article" date="2021" name="Nat. Commun.">
        <title>Genetic determinants of endophytism in the Arabidopsis root mycobiome.</title>
        <authorList>
            <person name="Mesny F."/>
            <person name="Miyauchi S."/>
            <person name="Thiergart T."/>
            <person name="Pickel B."/>
            <person name="Atanasova L."/>
            <person name="Karlsson M."/>
            <person name="Huettel B."/>
            <person name="Barry K.W."/>
            <person name="Haridas S."/>
            <person name="Chen C."/>
            <person name="Bauer D."/>
            <person name="Andreopoulos W."/>
            <person name="Pangilinan J."/>
            <person name="LaButti K."/>
            <person name="Riley R."/>
            <person name="Lipzen A."/>
            <person name="Clum A."/>
            <person name="Drula E."/>
            <person name="Henrissat B."/>
            <person name="Kohler A."/>
            <person name="Grigoriev I.V."/>
            <person name="Martin F.M."/>
            <person name="Hacquard S."/>
        </authorList>
    </citation>
    <scope>NUCLEOTIDE SEQUENCE [LARGE SCALE GENOMIC DNA]</scope>
    <source>
        <strain evidence="1 2">MPI-CAGE-CH-0241</strain>
    </source>
</reference>
<comment type="caution">
    <text evidence="1">The sequence shown here is derived from an EMBL/GenBank/DDBJ whole genome shotgun (WGS) entry which is preliminary data.</text>
</comment>
<gene>
    <name evidence="1" type="ORF">B0T10DRAFT_594374</name>
</gene>
<dbReference type="AlphaFoldDB" id="A0A9P8WBP2"/>
<dbReference type="Proteomes" id="UP000777438">
    <property type="component" value="Unassembled WGS sequence"/>
</dbReference>
<dbReference type="EMBL" id="JAGPYM010000007">
    <property type="protein sequence ID" value="KAH6892570.1"/>
    <property type="molecule type" value="Genomic_DNA"/>
</dbReference>